<organism evidence="1 2">
    <name type="scientific">Phenylobacterium terrae</name>
    <dbReference type="NCBI Taxonomy" id="2665495"/>
    <lineage>
        <taxon>Bacteria</taxon>
        <taxon>Pseudomonadati</taxon>
        <taxon>Pseudomonadota</taxon>
        <taxon>Alphaproteobacteria</taxon>
        <taxon>Caulobacterales</taxon>
        <taxon>Caulobacteraceae</taxon>
        <taxon>Phenylobacterium</taxon>
    </lineage>
</organism>
<accession>A0ABW4N2C4</accession>
<evidence type="ECO:0000313" key="1">
    <source>
        <dbReference type="EMBL" id="MFD1784242.1"/>
    </source>
</evidence>
<protein>
    <recommendedName>
        <fullName evidence="3">DUF455 domain-containing protein</fullName>
    </recommendedName>
</protein>
<name>A0ABW4N2C4_9CAUL</name>
<dbReference type="EMBL" id="JBHUEY010000001">
    <property type="protein sequence ID" value="MFD1784242.1"/>
    <property type="molecule type" value="Genomic_DNA"/>
</dbReference>
<dbReference type="InterPro" id="IPR009078">
    <property type="entry name" value="Ferritin-like_SF"/>
</dbReference>
<comment type="caution">
    <text evidence="1">The sequence shown here is derived from an EMBL/GenBank/DDBJ whole genome shotgun (WGS) entry which is preliminary data.</text>
</comment>
<evidence type="ECO:0008006" key="3">
    <source>
        <dbReference type="Google" id="ProtNLM"/>
    </source>
</evidence>
<dbReference type="SUPFAM" id="SSF47240">
    <property type="entry name" value="Ferritin-like"/>
    <property type="match status" value="1"/>
</dbReference>
<reference evidence="2" key="1">
    <citation type="journal article" date="2019" name="Int. J. Syst. Evol. Microbiol.">
        <title>The Global Catalogue of Microorganisms (GCM) 10K type strain sequencing project: providing services to taxonomists for standard genome sequencing and annotation.</title>
        <authorList>
            <consortium name="The Broad Institute Genomics Platform"/>
            <consortium name="The Broad Institute Genome Sequencing Center for Infectious Disease"/>
            <person name="Wu L."/>
            <person name="Ma J."/>
        </authorList>
    </citation>
    <scope>NUCLEOTIDE SEQUENCE [LARGE SCALE GENOMIC DNA]</scope>
    <source>
        <strain evidence="2">DFY28</strain>
    </source>
</reference>
<sequence>MTYPYSFKDCLQRSERITWRVEDLIGPDKPLDFARPFMPESLARTGGLAFLSPGETLALNQIRGHTYLAMFGLIEEYILPFMLDHARPWLSGDDYRARAFLEFISEEAKHIHLFRCFREAFAEGFGSPCEVIGPPEAIKAHVLSHPPLSVALLTLMIEWMTQRHYTESVAQDEGLDPQFKSLLLHHWMEEHQHAQLDAQLVSLIAEQMTHAEIEAAIDGFLALGAFFDDGLKAQVGLDLDAFTRKTGRRLSKSEREQAFEIQLQANRWTYIGSGMSHPKFLESLGRLDAERRTEVAAIALEFA</sequence>
<keyword evidence="2" id="KW-1185">Reference proteome</keyword>
<dbReference type="Proteomes" id="UP001597237">
    <property type="component" value="Unassembled WGS sequence"/>
</dbReference>
<dbReference type="RefSeq" id="WP_377283806.1">
    <property type="nucleotide sequence ID" value="NZ_JBHRSI010000009.1"/>
</dbReference>
<evidence type="ECO:0000313" key="2">
    <source>
        <dbReference type="Proteomes" id="UP001597237"/>
    </source>
</evidence>
<proteinExistence type="predicted"/>
<gene>
    <name evidence="1" type="ORF">ACFSC0_12615</name>
</gene>